<dbReference type="RefSeq" id="XP_002680793.1">
    <property type="nucleotide sequence ID" value="XM_002680747.1"/>
</dbReference>
<evidence type="ECO:0000259" key="1">
    <source>
        <dbReference type="Pfam" id="PF19435"/>
    </source>
</evidence>
<evidence type="ECO:0000313" key="3">
    <source>
        <dbReference type="Proteomes" id="UP000006671"/>
    </source>
</evidence>
<dbReference type="InParanoid" id="D2V550"/>
<dbReference type="AlphaFoldDB" id="D2V550"/>
<feature type="domain" description="Integrator complex subunit 14 beta-barrel" evidence="1">
    <location>
        <begin position="127"/>
        <end position="227"/>
    </location>
</feature>
<evidence type="ECO:0000313" key="2">
    <source>
        <dbReference type="EMBL" id="EFC48049.1"/>
    </source>
</evidence>
<dbReference type="GO" id="GO:0034472">
    <property type="term" value="P:snRNA 3'-end processing"/>
    <property type="evidence" value="ECO:0007669"/>
    <property type="project" value="TreeGrafter"/>
</dbReference>
<proteinExistence type="predicted"/>
<dbReference type="Pfam" id="PF19435">
    <property type="entry name" value="IntS14_b-barrel"/>
    <property type="match status" value="1"/>
</dbReference>
<dbReference type="Proteomes" id="UP000006671">
    <property type="component" value="Unassembled WGS sequence"/>
</dbReference>
<dbReference type="VEuPathDB" id="AmoebaDB:NAEGRDRAFT_46786"/>
<dbReference type="EMBL" id="GG738852">
    <property type="protein sequence ID" value="EFC48049.1"/>
    <property type="molecule type" value="Genomic_DNA"/>
</dbReference>
<dbReference type="InterPro" id="IPR039841">
    <property type="entry name" value="INTS14"/>
</dbReference>
<dbReference type="OMA" id="FHFISIC"/>
<gene>
    <name evidence="2" type="ORF">NAEGRDRAFT_46786</name>
</gene>
<dbReference type="GO" id="GO:0032039">
    <property type="term" value="C:integrator complex"/>
    <property type="evidence" value="ECO:0007669"/>
    <property type="project" value="InterPro"/>
</dbReference>
<dbReference type="GeneID" id="8849662"/>
<dbReference type="PANTHER" id="PTHR13532">
    <property type="match status" value="1"/>
</dbReference>
<sequence length="643" mass="73327">MSGLVSCFKKIEETQGMHTHIQIIIFTDYNELNEMFFKIRPPFPVKLHVFSMAKSHHVLKHIPITSTIESSTATPSESTKSSDISTNTNNLKQLTKLYTGHCYFLIPTTKNNIDESILSEFIKKCYDKYSGYLVFGHLVSPIELHPDPNLVMWLLDRQHDGIHPSASMLESSSCSANERQCHVPPILNIVGFIPGTELSSPKCISKHTILPLNADDNEVPYGVRMSRRDKEIQFGKFKKIVKADACKADEAPASFYQLLHMTLSKSRSLDIPPPPVNSEIEETQNQNEAKRICAIVSLGGIPERFAYVTACNDGELSSLVLGIFNEELEFSVSEEYCRNIPKTQLAHNNLAYPWLETGVGQMVEEMSIANAKDIEKTGEQFDLFSKCTNLKTYNYDLKQTKNVIVPFQKVETLSNDFGKIIRNIKNLPKKTDLVTNECEKLRYISQVFHNSSIIDTLKQLLEESIEKNKEKVKTEQSTEAQEQLLRSNRILRIIIEQLEKNPKAKLKPPKGEHLFESVSQELATIKHQHYEQMQHQVHPQQQMPIHTAHHVVPQHHYMVPMPADSSPHVMPQYPYAAQPLPYESGYPLPIQQAPQVPYPYHSHAHPPPTAHYAQYDQHYMGQANQIPMDPHQQHAPPHKKQKQ</sequence>
<dbReference type="OrthoDB" id="2374335at2759"/>
<keyword evidence="3" id="KW-1185">Reference proteome</keyword>
<organism evidence="3">
    <name type="scientific">Naegleria gruberi</name>
    <name type="common">Amoeba</name>
    <dbReference type="NCBI Taxonomy" id="5762"/>
    <lineage>
        <taxon>Eukaryota</taxon>
        <taxon>Discoba</taxon>
        <taxon>Heterolobosea</taxon>
        <taxon>Tetramitia</taxon>
        <taxon>Eutetramitia</taxon>
        <taxon>Vahlkampfiidae</taxon>
        <taxon>Naegleria</taxon>
    </lineage>
</organism>
<name>D2V550_NAEGR</name>
<protein>
    <submittedName>
        <fullName evidence="2">Predicted protein</fullName>
    </submittedName>
</protein>
<dbReference type="KEGG" id="ngr:NAEGRDRAFT_46786"/>
<dbReference type="PANTHER" id="PTHR13532:SF3">
    <property type="entry name" value="INTEGRATOR COMPLEX SUBUNIT 14"/>
    <property type="match status" value="1"/>
</dbReference>
<reference evidence="2 3" key="1">
    <citation type="journal article" date="2010" name="Cell">
        <title>The genome of Naegleria gruberi illuminates early eukaryotic versatility.</title>
        <authorList>
            <person name="Fritz-Laylin L.K."/>
            <person name="Prochnik S.E."/>
            <person name="Ginger M.L."/>
            <person name="Dacks J.B."/>
            <person name="Carpenter M.L."/>
            <person name="Field M.C."/>
            <person name="Kuo A."/>
            <person name="Paredez A."/>
            <person name="Chapman J."/>
            <person name="Pham J."/>
            <person name="Shu S."/>
            <person name="Neupane R."/>
            <person name="Cipriano M."/>
            <person name="Mancuso J."/>
            <person name="Tu H."/>
            <person name="Salamov A."/>
            <person name="Lindquist E."/>
            <person name="Shapiro H."/>
            <person name="Lucas S."/>
            <person name="Grigoriev I.V."/>
            <person name="Cande W.Z."/>
            <person name="Fulton C."/>
            <person name="Rokhsar D.S."/>
            <person name="Dawson S.C."/>
        </authorList>
    </citation>
    <scope>NUCLEOTIDE SEQUENCE [LARGE SCALE GENOMIC DNA]</scope>
    <source>
        <strain evidence="2 3">NEG-M</strain>
    </source>
</reference>
<accession>D2V550</accession>
<dbReference type="InterPro" id="IPR045814">
    <property type="entry name" value="IntS14_b-barrel"/>
</dbReference>